<dbReference type="InterPro" id="IPR000182">
    <property type="entry name" value="GNAT_dom"/>
</dbReference>
<proteinExistence type="predicted"/>
<dbReference type="InterPro" id="IPR016181">
    <property type="entry name" value="Acyl_CoA_acyltransferase"/>
</dbReference>
<dbReference type="PANTHER" id="PTHR43617:SF38">
    <property type="entry name" value="N-ACETYLTRANSFERASE DOMAIN-CONTAINING PROTEIN"/>
    <property type="match status" value="1"/>
</dbReference>
<dbReference type="PANTHER" id="PTHR43617">
    <property type="entry name" value="L-AMINO ACID N-ACETYLTRANSFERASE"/>
    <property type="match status" value="1"/>
</dbReference>
<sequence>MLEIQIDYATLEDCEIITHFNLELARETESKNLDQDLVRTGVVESLGDSRGCQYFVARHQDTVVGQIMFTREWSDWRNGEFWWFQSVYVDPAYRRQGVFKQLSDHVEKLARSKPDVVGLRLYVEKENDRAQSTYHQLGFGFPGYQVMEKMLDR</sequence>
<dbReference type="PROSITE" id="PS51186">
    <property type="entry name" value="GNAT"/>
    <property type="match status" value="1"/>
</dbReference>
<protein>
    <submittedName>
        <fullName evidence="2">Putative acetyltransferase</fullName>
    </submittedName>
</protein>
<keyword evidence="3" id="KW-1185">Reference proteome</keyword>
<dbReference type="RefSeq" id="WP_145192162.1">
    <property type="nucleotide sequence ID" value="NZ_CP036266.1"/>
</dbReference>
<dbReference type="InterPro" id="IPR050276">
    <property type="entry name" value="MshD_Acetyltransferase"/>
</dbReference>
<dbReference type="Pfam" id="PF00583">
    <property type="entry name" value="Acetyltransf_1"/>
    <property type="match status" value="1"/>
</dbReference>
<dbReference type="AlphaFoldDB" id="A0A517PXB7"/>
<dbReference type="SUPFAM" id="SSF55729">
    <property type="entry name" value="Acyl-CoA N-acyltransferases (Nat)"/>
    <property type="match status" value="1"/>
</dbReference>
<organism evidence="2 3">
    <name type="scientific">Gimesia chilikensis</name>
    <dbReference type="NCBI Taxonomy" id="2605989"/>
    <lineage>
        <taxon>Bacteria</taxon>
        <taxon>Pseudomonadati</taxon>
        <taxon>Planctomycetota</taxon>
        <taxon>Planctomycetia</taxon>
        <taxon>Planctomycetales</taxon>
        <taxon>Planctomycetaceae</taxon>
        <taxon>Gimesia</taxon>
    </lineage>
</organism>
<evidence type="ECO:0000313" key="3">
    <source>
        <dbReference type="Proteomes" id="UP000320421"/>
    </source>
</evidence>
<dbReference type="GO" id="GO:0016747">
    <property type="term" value="F:acyltransferase activity, transferring groups other than amino-acyl groups"/>
    <property type="evidence" value="ECO:0007669"/>
    <property type="project" value="InterPro"/>
</dbReference>
<dbReference type="Gene3D" id="3.40.630.30">
    <property type="match status" value="1"/>
</dbReference>
<gene>
    <name evidence="2" type="ORF">HG66A1_57900</name>
</gene>
<evidence type="ECO:0000313" key="2">
    <source>
        <dbReference type="EMBL" id="QDT23964.1"/>
    </source>
</evidence>
<dbReference type="CDD" id="cd04301">
    <property type="entry name" value="NAT_SF"/>
    <property type="match status" value="1"/>
</dbReference>
<dbReference type="Proteomes" id="UP000320421">
    <property type="component" value="Chromosome"/>
</dbReference>
<dbReference type="OrthoDB" id="9805924at2"/>
<accession>A0A517PXB7</accession>
<reference evidence="2 3" key="1">
    <citation type="submission" date="2019-02" db="EMBL/GenBank/DDBJ databases">
        <title>Deep-cultivation of Planctomycetes and their phenomic and genomic characterization uncovers novel biology.</title>
        <authorList>
            <person name="Wiegand S."/>
            <person name="Jogler M."/>
            <person name="Boedeker C."/>
            <person name="Pinto D."/>
            <person name="Vollmers J."/>
            <person name="Rivas-Marin E."/>
            <person name="Kohn T."/>
            <person name="Peeters S.H."/>
            <person name="Heuer A."/>
            <person name="Rast P."/>
            <person name="Oberbeckmann S."/>
            <person name="Bunk B."/>
            <person name="Jeske O."/>
            <person name="Meyerdierks A."/>
            <person name="Storesund J.E."/>
            <person name="Kallscheuer N."/>
            <person name="Luecker S."/>
            <person name="Lage O.M."/>
            <person name="Pohl T."/>
            <person name="Merkel B.J."/>
            <person name="Hornburger P."/>
            <person name="Mueller R.-W."/>
            <person name="Bruemmer F."/>
            <person name="Labrenz M."/>
            <person name="Spormann A.M."/>
            <person name="Op den Camp H."/>
            <person name="Overmann J."/>
            <person name="Amann R."/>
            <person name="Jetten M.S.M."/>
            <person name="Mascher T."/>
            <person name="Medema M.H."/>
            <person name="Devos D.P."/>
            <person name="Kaster A.-K."/>
            <person name="Ovreas L."/>
            <person name="Rohde M."/>
            <person name="Galperin M.Y."/>
            <person name="Jogler C."/>
        </authorList>
    </citation>
    <scope>NUCLEOTIDE SEQUENCE [LARGE SCALE GENOMIC DNA]</scope>
    <source>
        <strain evidence="2 3">HG66A1</strain>
    </source>
</reference>
<feature type="domain" description="N-acetyltransferase" evidence="1">
    <location>
        <begin position="4"/>
        <end position="152"/>
    </location>
</feature>
<evidence type="ECO:0000259" key="1">
    <source>
        <dbReference type="PROSITE" id="PS51186"/>
    </source>
</evidence>
<name>A0A517PXB7_9PLAN</name>
<dbReference type="EMBL" id="CP036266">
    <property type="protein sequence ID" value="QDT23964.1"/>
    <property type="molecule type" value="Genomic_DNA"/>
</dbReference>
<keyword evidence="2" id="KW-0808">Transferase</keyword>